<dbReference type="PANTHER" id="PTHR43479">
    <property type="entry name" value="ACREF/ENVCD OPERON REPRESSOR-RELATED"/>
    <property type="match status" value="1"/>
</dbReference>
<evidence type="ECO:0000313" key="1">
    <source>
        <dbReference type="EMBL" id="KXT72822.1"/>
    </source>
</evidence>
<dbReference type="PATRIC" id="fig|315405.11.peg.460"/>
<reference evidence="4 8" key="4">
    <citation type="submission" date="2018-06" db="EMBL/GenBank/DDBJ databases">
        <authorList>
            <consortium name="Pathogen Informatics"/>
            <person name="Doyle S."/>
        </authorList>
    </citation>
    <scope>NUCLEOTIDE SEQUENCE [LARGE SCALE GENOMIC DNA]</scope>
    <source>
        <strain evidence="4 8">NCTC13773</strain>
    </source>
</reference>
<evidence type="ECO:0000313" key="3">
    <source>
        <dbReference type="EMBL" id="SFU51872.1"/>
    </source>
</evidence>
<name>A0A139R5N7_9STRE</name>
<dbReference type="PANTHER" id="PTHR43479:SF11">
    <property type="entry name" value="ACREF_ENVCD OPERON REPRESSOR-RELATED"/>
    <property type="match status" value="1"/>
</dbReference>
<dbReference type="Proteomes" id="UP000249013">
    <property type="component" value="Chromosome 1"/>
</dbReference>
<organism evidence="2 6">
    <name type="scientific">Streptococcus gallolyticus</name>
    <dbReference type="NCBI Taxonomy" id="315405"/>
    <lineage>
        <taxon>Bacteria</taxon>
        <taxon>Bacillati</taxon>
        <taxon>Bacillota</taxon>
        <taxon>Bacilli</taxon>
        <taxon>Lactobacillales</taxon>
        <taxon>Streptococcaceae</taxon>
        <taxon>Streptococcus</taxon>
    </lineage>
</organism>
<dbReference type="Proteomes" id="UP000071927">
    <property type="component" value="Unassembled WGS sequence"/>
</dbReference>
<dbReference type="Proteomes" id="UP000183629">
    <property type="component" value="Unassembled WGS sequence"/>
</dbReference>
<reference evidence="7" key="3">
    <citation type="submission" date="2016-10" db="EMBL/GenBank/DDBJ databases">
        <authorList>
            <person name="Varghese N."/>
            <person name="Submissions S."/>
        </authorList>
    </citation>
    <scope>NUCLEOTIDE SEQUENCE [LARGE SCALE GENOMIC DNA]</scope>
    <source>
        <strain evidence="7">LMG 15572</strain>
    </source>
</reference>
<keyword evidence="7" id="KW-1185">Reference proteome</keyword>
<dbReference type="EMBL" id="LS483409">
    <property type="protein sequence ID" value="SQG80001.1"/>
    <property type="molecule type" value="Genomic_DNA"/>
</dbReference>
<sequence>MAKYTREKIIDAFFALASENPEKSNFTISEIASKAGISRQAIYQKHFKNFNEIILYVHNLIDKEICQVFNNYNPSSNINPLDYIAENVLPAIWKERQWIRCLYTTNIDPNFEDFIVSTYTKWGASNIVPKEGQFNLSNEEVVQLVTSLTVVVIKNWITQDNPSPPKQFKGEFLRLIRTPIYEYINHTAVTVSD</sequence>
<evidence type="ECO:0000313" key="4">
    <source>
        <dbReference type="EMBL" id="SQG80001.1"/>
    </source>
</evidence>
<dbReference type="Proteomes" id="UP000070198">
    <property type="component" value="Unassembled WGS sequence"/>
</dbReference>
<evidence type="ECO:0000313" key="2">
    <source>
        <dbReference type="EMBL" id="KXU10066.1"/>
    </source>
</evidence>
<dbReference type="AlphaFoldDB" id="A0A139R5N7"/>
<reference evidence="3" key="2">
    <citation type="submission" date="2016-10" db="EMBL/GenBank/DDBJ databases">
        <authorList>
            <person name="de Groot N.N."/>
        </authorList>
    </citation>
    <scope>NUCLEOTIDE SEQUENCE [LARGE SCALE GENOMIC DNA]</scope>
    <source>
        <strain evidence="3">LMG 15572</strain>
    </source>
</reference>
<gene>
    <name evidence="4" type="ORF">NCTC13773_01826</name>
    <name evidence="3" type="ORF">SAMN05660328_102327</name>
    <name evidence="1" type="ORF">SGADD02_00419</name>
    <name evidence="2" type="ORF">SGADD03_00342</name>
</gene>
<protein>
    <submittedName>
        <fullName evidence="2">Putative Transcriptional regulator, TetR family</fullName>
    </submittedName>
    <submittedName>
        <fullName evidence="4">TetR family transcriptional regulator</fullName>
    </submittedName>
</protein>
<dbReference type="RefSeq" id="WP_009854616.1">
    <property type="nucleotide sequence ID" value="NZ_CP054015.1"/>
</dbReference>
<evidence type="ECO:0000313" key="7">
    <source>
        <dbReference type="Proteomes" id="UP000183629"/>
    </source>
</evidence>
<dbReference type="InterPro" id="IPR050624">
    <property type="entry name" value="HTH-type_Tx_Regulator"/>
</dbReference>
<proteinExistence type="predicted"/>
<dbReference type="OMA" id="LYTGHYA"/>
<dbReference type="EMBL" id="FPBN01000002">
    <property type="protein sequence ID" value="SFU51872.1"/>
    <property type="molecule type" value="Genomic_DNA"/>
</dbReference>
<accession>A0A139R5N7</accession>
<dbReference type="GeneID" id="57920346"/>
<evidence type="ECO:0000313" key="6">
    <source>
        <dbReference type="Proteomes" id="UP000071927"/>
    </source>
</evidence>
<reference evidence="5 6" key="1">
    <citation type="submission" date="2016-01" db="EMBL/GenBank/DDBJ databases">
        <title>Highly variable Streptococcus oralis are common among viridans streptococci isolated from primates.</title>
        <authorList>
            <person name="Denapaite D."/>
            <person name="Rieger M."/>
            <person name="Koendgen S."/>
            <person name="Brueckner R."/>
            <person name="Ochigava I."/>
            <person name="Kappeler P."/>
            <person name="Maetz-Rensing K."/>
            <person name="Leendertz F."/>
            <person name="Hakenbeck R."/>
        </authorList>
    </citation>
    <scope>NUCLEOTIDE SEQUENCE [LARGE SCALE GENOMIC DNA]</scope>
    <source>
        <strain evidence="1 5">DD02</strain>
        <strain evidence="2 6">DD03</strain>
    </source>
</reference>
<dbReference type="SUPFAM" id="SSF46689">
    <property type="entry name" value="Homeodomain-like"/>
    <property type="match status" value="1"/>
</dbReference>
<dbReference type="EMBL" id="LQXV01000109">
    <property type="protein sequence ID" value="KXU10066.1"/>
    <property type="molecule type" value="Genomic_DNA"/>
</dbReference>
<evidence type="ECO:0000313" key="8">
    <source>
        <dbReference type="Proteomes" id="UP000249013"/>
    </source>
</evidence>
<evidence type="ECO:0000313" key="5">
    <source>
        <dbReference type="Proteomes" id="UP000070198"/>
    </source>
</evidence>
<dbReference type="Gene3D" id="1.10.357.10">
    <property type="entry name" value="Tetracycline Repressor, domain 2"/>
    <property type="match status" value="1"/>
</dbReference>
<dbReference type="InterPro" id="IPR009057">
    <property type="entry name" value="Homeodomain-like_sf"/>
</dbReference>
<dbReference type="EMBL" id="LQOF01000039">
    <property type="protein sequence ID" value="KXT72822.1"/>
    <property type="molecule type" value="Genomic_DNA"/>
</dbReference>